<sequence>MTTYPAKCIRTQHIPMARRYSDGYRYCSRCMEYRKTVYDRCPECGTMMRSKPRRRKHEDTVWMEIEPVRSVAE</sequence>
<accession>A0A7J3G4I3</accession>
<proteinExistence type="predicted"/>
<name>A0A7J3G4I3_CALS0</name>
<dbReference type="AlphaFoldDB" id="A0A7J3G4I3"/>
<gene>
    <name evidence="1" type="ORF">ENU43_03330</name>
</gene>
<dbReference type="EMBL" id="DTCM01000039">
    <property type="protein sequence ID" value="HGL40682.1"/>
    <property type="molecule type" value="Genomic_DNA"/>
</dbReference>
<organism evidence="1">
    <name type="scientific">Caldiarchaeum subterraneum</name>
    <dbReference type="NCBI Taxonomy" id="311458"/>
    <lineage>
        <taxon>Archaea</taxon>
        <taxon>Nitrososphaerota</taxon>
        <taxon>Candidatus Caldarchaeales</taxon>
        <taxon>Candidatus Caldarchaeaceae</taxon>
        <taxon>Candidatus Caldarchaeum</taxon>
    </lineage>
</organism>
<reference evidence="1" key="1">
    <citation type="journal article" date="2020" name="mSystems">
        <title>Genome- and Community-Level Interaction Insights into Carbon Utilization and Element Cycling Functions of Hydrothermarchaeota in Hydrothermal Sediment.</title>
        <authorList>
            <person name="Zhou Z."/>
            <person name="Liu Y."/>
            <person name="Xu W."/>
            <person name="Pan J."/>
            <person name="Luo Z.H."/>
            <person name="Li M."/>
        </authorList>
    </citation>
    <scope>NUCLEOTIDE SEQUENCE [LARGE SCALE GENOMIC DNA]</scope>
    <source>
        <strain evidence="1">SpSt-669</strain>
    </source>
</reference>
<comment type="caution">
    <text evidence="1">The sequence shown here is derived from an EMBL/GenBank/DDBJ whole genome shotgun (WGS) entry which is preliminary data.</text>
</comment>
<protein>
    <submittedName>
        <fullName evidence="1">Uncharacterized protein</fullName>
    </submittedName>
</protein>
<evidence type="ECO:0000313" key="1">
    <source>
        <dbReference type="EMBL" id="HGL40682.1"/>
    </source>
</evidence>